<gene>
    <name evidence="2" type="ORF">CLV47_101469</name>
</gene>
<dbReference type="PANTHER" id="PTHR42870">
    <property type="entry name" value="ACETYL-COA C-ACETYLTRANSFERASE"/>
    <property type="match status" value="1"/>
</dbReference>
<organism evidence="2 3">
    <name type="scientific">Antricoccus suffuscus</name>
    <dbReference type="NCBI Taxonomy" id="1629062"/>
    <lineage>
        <taxon>Bacteria</taxon>
        <taxon>Bacillati</taxon>
        <taxon>Actinomycetota</taxon>
        <taxon>Actinomycetes</taxon>
        <taxon>Geodermatophilales</taxon>
        <taxon>Antricoccaceae</taxon>
        <taxon>Antricoccus</taxon>
    </lineage>
</organism>
<dbReference type="AlphaFoldDB" id="A0A2T1A6V9"/>
<dbReference type="Proteomes" id="UP000237752">
    <property type="component" value="Unassembled WGS sequence"/>
</dbReference>
<keyword evidence="3" id="KW-1185">Reference proteome</keyword>
<sequence>MGKVYGRTATDFADDAVRRAVDDAGLELSDIDGLLVSKGVGDTGLNLKLRDRLGLRELAIASEINSFGATASVMMGYASELIQSGQATTIACLFADAPLKQGLSAGEAYGHRGRVTPVDFAGVRIASGMTSTTMYYSLAAQRHMNVFGTTSEQFGHVAVSQRAWAEKNPLATMRKPMTLQDHQDSRMVADPLHLLDCCLVSNGGVAVIVTSAERARDLKQRPVDVLGYGQTHLSHPFRSDSKFGIETGAAQAGPKALAMAGLSVNDVDLLELYDCYTYTVLITLEDYGFCAKGEGGAFVADGKLGPGGSLPTNTGGGQLSSYYMWGFTPLSEAIIQARGDGGDRQVDKRDVIMVSGNGGILEHHGTTILTPGENAR</sequence>
<dbReference type="Gene3D" id="3.40.47.10">
    <property type="match status" value="1"/>
</dbReference>
<comment type="caution">
    <text evidence="2">The sequence shown here is derived from an EMBL/GenBank/DDBJ whole genome shotgun (WGS) entry which is preliminary data.</text>
</comment>
<dbReference type="InterPro" id="IPR016039">
    <property type="entry name" value="Thiolase-like"/>
</dbReference>
<evidence type="ECO:0000313" key="2">
    <source>
        <dbReference type="EMBL" id="PRZ44343.1"/>
    </source>
</evidence>
<name>A0A2T1A6V9_9ACTN</name>
<dbReference type="InterPro" id="IPR055140">
    <property type="entry name" value="Thiolase_C_2"/>
</dbReference>
<dbReference type="Pfam" id="PF22691">
    <property type="entry name" value="Thiolase_C_1"/>
    <property type="match status" value="1"/>
</dbReference>
<proteinExistence type="predicted"/>
<reference evidence="2 3" key="1">
    <citation type="submission" date="2018-03" db="EMBL/GenBank/DDBJ databases">
        <title>Genomic Encyclopedia of Archaeal and Bacterial Type Strains, Phase II (KMG-II): from individual species to whole genera.</title>
        <authorList>
            <person name="Goeker M."/>
        </authorList>
    </citation>
    <scope>NUCLEOTIDE SEQUENCE [LARGE SCALE GENOMIC DNA]</scope>
    <source>
        <strain evidence="2 3">DSM 100065</strain>
    </source>
</reference>
<evidence type="ECO:0000259" key="1">
    <source>
        <dbReference type="Pfam" id="PF22691"/>
    </source>
</evidence>
<keyword evidence="2" id="KW-0808">Transferase</keyword>
<dbReference type="EMBL" id="PVUE01000001">
    <property type="protein sequence ID" value="PRZ44343.1"/>
    <property type="molecule type" value="Genomic_DNA"/>
</dbReference>
<dbReference type="OrthoDB" id="9785768at2"/>
<accession>A0A2T1A6V9</accession>
<dbReference type="CDD" id="cd00829">
    <property type="entry name" value="SCP-x_thiolase"/>
    <property type="match status" value="1"/>
</dbReference>
<dbReference type="InterPro" id="IPR002155">
    <property type="entry name" value="Thiolase"/>
</dbReference>
<dbReference type="GO" id="GO:0016747">
    <property type="term" value="F:acyltransferase activity, transferring groups other than amino-acyl groups"/>
    <property type="evidence" value="ECO:0007669"/>
    <property type="project" value="InterPro"/>
</dbReference>
<feature type="domain" description="Thiolase C-terminal" evidence="1">
    <location>
        <begin position="241"/>
        <end position="370"/>
    </location>
</feature>
<dbReference type="PANTHER" id="PTHR42870:SF1">
    <property type="entry name" value="NON-SPECIFIC LIPID-TRANSFER PROTEIN-LIKE 2"/>
    <property type="match status" value="1"/>
</dbReference>
<evidence type="ECO:0000313" key="3">
    <source>
        <dbReference type="Proteomes" id="UP000237752"/>
    </source>
</evidence>
<dbReference type="SUPFAM" id="SSF53901">
    <property type="entry name" value="Thiolase-like"/>
    <property type="match status" value="1"/>
</dbReference>
<protein>
    <submittedName>
        <fullName evidence="2">Acetyl-CoA acetyltransferase</fullName>
    </submittedName>
</protein>
<dbReference type="PIRSF" id="PIRSF000429">
    <property type="entry name" value="Ac-CoA_Ac_transf"/>
    <property type="match status" value="1"/>
</dbReference>